<feature type="transmembrane region" description="Helical" evidence="7">
    <location>
        <begin position="373"/>
        <end position="397"/>
    </location>
</feature>
<keyword evidence="5 7" id="KW-1133">Transmembrane helix</keyword>
<sequence>MQWTLEDVIDPRIVIVNIDDASLREEGRWPWSRSRIGELTTTLFDHYGVAAIGFDIIFAEPDPNAAGGARILRQLGNPTLEQAPWLNAFRSLLDANDPDRQFADALRDRPVALGFYFKGNDDGGARSMGVLPEPIIDAGLLRSAGITLPPMLSPNHFGGIVPTLLVDGVEAGFLDNPLVDDDGVFRKTPLLQRSGDKIYPTLALSLARMLIGSGYPLSLDEQGRWIKIGPLSIPLLENAATYIPFLGPVGSFRYVSAADVLNQRTSHEILQGTVVLVGATAAGLMDMRSTPVASVYPGVETHANLLSGILDGRNPYVPEEYKKSEVWALLVIGVFLGLLIPHAQPWKIVVMAIVVLGLWEGLALAFWQWDRAIIPMAAPLAMVLMLVISHLLFGLIVESRQRRQITKWFGQYIPPELVAEMSENEANYTLDGENREMTVLFADVRRFTDIAESMGPSELTQLMNAYLTPMSAIIYQNRGAIDKYMGDAIMAFWGAPLENAQHAATAIKTGLEMLEQIEQLHEPFAQRGWPQLKVGIGLGTGRMHVGNMGSEYRMAYTVMGDAVNLGSRLEGLTSVYKIPFIVSQTTRDAAPEYLYRKIDRVRVKGRTEPVTIYQPIGLTEECDEQTRHLITRHEQALSAYQSRQFEAAEELWRALKQDDERLSAFYQIFLTRIEMLRLEPPPADWSGVQNFSHK</sequence>
<dbReference type="CDD" id="cd07302">
    <property type="entry name" value="CHD"/>
    <property type="match status" value="1"/>
</dbReference>
<feature type="transmembrane region" description="Helical" evidence="7">
    <location>
        <begin position="348"/>
        <end position="367"/>
    </location>
</feature>
<dbReference type="GO" id="GO:0006171">
    <property type="term" value="P:cAMP biosynthetic process"/>
    <property type="evidence" value="ECO:0007669"/>
    <property type="project" value="TreeGrafter"/>
</dbReference>
<dbReference type="SMART" id="SM01080">
    <property type="entry name" value="CHASE2"/>
    <property type="match status" value="1"/>
</dbReference>
<evidence type="ECO:0000256" key="3">
    <source>
        <dbReference type="ARBA" id="ARBA00022475"/>
    </source>
</evidence>
<dbReference type="Pfam" id="PF05226">
    <property type="entry name" value="CHASE2"/>
    <property type="match status" value="1"/>
</dbReference>
<dbReference type="GO" id="GO:0004016">
    <property type="term" value="F:adenylate cyclase activity"/>
    <property type="evidence" value="ECO:0007669"/>
    <property type="project" value="UniProtKB-ARBA"/>
</dbReference>
<accession>A0A1Y2K7P1</accession>
<dbReference type="InterPro" id="IPR001054">
    <property type="entry name" value="A/G_cyclase"/>
</dbReference>
<dbReference type="AlphaFoldDB" id="A0A1Y2K7P1"/>
<dbReference type="PANTHER" id="PTHR43081:SF1">
    <property type="entry name" value="ADENYLATE CYCLASE, TERMINAL-DIFFERENTIATION SPECIFIC"/>
    <property type="match status" value="1"/>
</dbReference>
<keyword evidence="3" id="KW-1003">Cell membrane</keyword>
<dbReference type="GO" id="GO:0035556">
    <property type="term" value="P:intracellular signal transduction"/>
    <property type="evidence" value="ECO:0007669"/>
    <property type="project" value="InterPro"/>
</dbReference>
<evidence type="ECO:0000256" key="1">
    <source>
        <dbReference type="ARBA" id="ARBA00004196"/>
    </source>
</evidence>
<evidence type="ECO:0000256" key="5">
    <source>
        <dbReference type="ARBA" id="ARBA00022989"/>
    </source>
</evidence>
<comment type="similarity">
    <text evidence="2">Belongs to the adenylyl cyclase class-3 family.</text>
</comment>
<dbReference type="Proteomes" id="UP000194003">
    <property type="component" value="Unassembled WGS sequence"/>
</dbReference>
<keyword evidence="6 7" id="KW-0472">Membrane</keyword>
<organism evidence="9 10">
    <name type="scientific">Magnetofaba australis IT-1</name>
    <dbReference type="NCBI Taxonomy" id="1434232"/>
    <lineage>
        <taxon>Bacteria</taxon>
        <taxon>Pseudomonadati</taxon>
        <taxon>Pseudomonadota</taxon>
        <taxon>Magnetococcia</taxon>
        <taxon>Magnetococcales</taxon>
        <taxon>Magnetococcaceae</taxon>
        <taxon>Magnetofaba</taxon>
    </lineage>
</organism>
<comment type="caution">
    <text evidence="9">The sequence shown here is derived from an EMBL/GenBank/DDBJ whole genome shotgun (WGS) entry which is preliminary data.</text>
</comment>
<dbReference type="STRING" id="1434232.MAIT1_01184"/>
<evidence type="ECO:0000313" key="9">
    <source>
        <dbReference type="EMBL" id="OSM06205.1"/>
    </source>
</evidence>
<evidence type="ECO:0000256" key="4">
    <source>
        <dbReference type="ARBA" id="ARBA00022692"/>
    </source>
</evidence>
<reference evidence="9 10" key="1">
    <citation type="journal article" date="2016" name="BMC Genomics">
        <title>Combined genomic and structural analyses of a cultured magnetotactic bacterium reveals its niche adaptation to a dynamic environment.</title>
        <authorList>
            <person name="Araujo A.C."/>
            <person name="Morillo V."/>
            <person name="Cypriano J."/>
            <person name="Teixeira L.C."/>
            <person name="Leao P."/>
            <person name="Lyra S."/>
            <person name="Almeida L.G."/>
            <person name="Bazylinski D.A."/>
            <person name="Vasconcellos A.T."/>
            <person name="Abreu F."/>
            <person name="Lins U."/>
        </authorList>
    </citation>
    <scope>NUCLEOTIDE SEQUENCE [LARGE SCALE GENOMIC DNA]</scope>
    <source>
        <strain evidence="9 10">IT-1</strain>
    </source>
</reference>
<keyword evidence="4 7" id="KW-0812">Transmembrane</keyword>
<keyword evidence="10" id="KW-1185">Reference proteome</keyword>
<gene>
    <name evidence="9" type="ORF">MAIT1_01184</name>
</gene>
<comment type="subcellular location">
    <subcellularLocation>
        <location evidence="1">Cell envelope</location>
    </subcellularLocation>
</comment>
<evidence type="ECO:0000256" key="2">
    <source>
        <dbReference type="ARBA" id="ARBA00005381"/>
    </source>
</evidence>
<dbReference type="InterPro" id="IPR029787">
    <property type="entry name" value="Nucleotide_cyclase"/>
</dbReference>
<evidence type="ECO:0000313" key="10">
    <source>
        <dbReference type="Proteomes" id="UP000194003"/>
    </source>
</evidence>
<proteinExistence type="inferred from homology"/>
<feature type="transmembrane region" description="Helical" evidence="7">
    <location>
        <begin position="324"/>
        <end position="341"/>
    </location>
</feature>
<evidence type="ECO:0000256" key="7">
    <source>
        <dbReference type="SAM" id="Phobius"/>
    </source>
</evidence>
<feature type="domain" description="Guanylate cyclase" evidence="8">
    <location>
        <begin position="438"/>
        <end position="570"/>
    </location>
</feature>
<dbReference type="InterPro" id="IPR007890">
    <property type="entry name" value="CHASE2"/>
</dbReference>
<dbReference type="InterPro" id="IPR050697">
    <property type="entry name" value="Adenylyl/Guanylyl_Cyclase_3/4"/>
</dbReference>
<name>A0A1Y2K7P1_9PROT</name>
<dbReference type="PROSITE" id="PS50125">
    <property type="entry name" value="GUANYLATE_CYCLASE_2"/>
    <property type="match status" value="1"/>
</dbReference>
<evidence type="ECO:0000259" key="8">
    <source>
        <dbReference type="PROSITE" id="PS50125"/>
    </source>
</evidence>
<dbReference type="SUPFAM" id="SSF55073">
    <property type="entry name" value="Nucleotide cyclase"/>
    <property type="match status" value="1"/>
</dbReference>
<dbReference type="SMART" id="SM00044">
    <property type="entry name" value="CYCc"/>
    <property type="match status" value="1"/>
</dbReference>
<dbReference type="EMBL" id="LVJN01000016">
    <property type="protein sequence ID" value="OSM06205.1"/>
    <property type="molecule type" value="Genomic_DNA"/>
</dbReference>
<dbReference type="GO" id="GO:0030313">
    <property type="term" value="C:cell envelope"/>
    <property type="evidence" value="ECO:0007669"/>
    <property type="project" value="UniProtKB-SubCell"/>
</dbReference>
<protein>
    <submittedName>
        <fullName evidence="9">Putative adenylate/guanylate cyclase</fullName>
    </submittedName>
</protein>
<dbReference type="Gene3D" id="3.30.70.1230">
    <property type="entry name" value="Nucleotide cyclase"/>
    <property type="match status" value="1"/>
</dbReference>
<dbReference type="FunFam" id="3.30.70.1230:FF:000016">
    <property type="entry name" value="Adenylate/guanylate cyclase domain-containing protein"/>
    <property type="match status" value="1"/>
</dbReference>
<evidence type="ECO:0000256" key="6">
    <source>
        <dbReference type="ARBA" id="ARBA00023136"/>
    </source>
</evidence>
<dbReference type="PANTHER" id="PTHR43081">
    <property type="entry name" value="ADENYLATE CYCLASE, TERMINAL-DIFFERENTIATION SPECIFIC-RELATED"/>
    <property type="match status" value="1"/>
</dbReference>
<dbReference type="Pfam" id="PF00211">
    <property type="entry name" value="Guanylate_cyc"/>
    <property type="match status" value="1"/>
</dbReference>